<dbReference type="Pfam" id="PF18962">
    <property type="entry name" value="Por_Secre_tail"/>
    <property type="match status" value="1"/>
</dbReference>
<accession>A0ABS0A3I5</accession>
<dbReference type="Proteomes" id="UP001194729">
    <property type="component" value="Unassembled WGS sequence"/>
</dbReference>
<evidence type="ECO:0000259" key="8">
    <source>
        <dbReference type="Pfam" id="PF18962"/>
    </source>
</evidence>
<dbReference type="SUPFAM" id="SSF49785">
    <property type="entry name" value="Galactose-binding domain-like"/>
    <property type="match status" value="1"/>
</dbReference>
<evidence type="ECO:0000256" key="6">
    <source>
        <dbReference type="SAM" id="SignalP"/>
    </source>
</evidence>
<dbReference type="PROSITE" id="PS00138">
    <property type="entry name" value="SUBTILASE_SER"/>
    <property type="match status" value="1"/>
</dbReference>
<organism evidence="9 10">
    <name type="scientific">Nonlabens mediterrranea</name>
    <dbReference type="NCBI Taxonomy" id="1419947"/>
    <lineage>
        <taxon>Bacteria</taxon>
        <taxon>Pseudomonadati</taxon>
        <taxon>Bacteroidota</taxon>
        <taxon>Flavobacteriia</taxon>
        <taxon>Flavobacteriales</taxon>
        <taxon>Flavobacteriaceae</taxon>
        <taxon>Nonlabens</taxon>
    </lineage>
</organism>
<feature type="chain" id="PRO_5045322165" evidence="6">
    <location>
        <begin position="24"/>
        <end position="640"/>
    </location>
</feature>
<dbReference type="PANTHER" id="PTHR43399:SF5">
    <property type="entry name" value="PEPTIDASE S8 FAMILY WITH PROTEASE-ASSOCIATED DOMAIN"/>
    <property type="match status" value="1"/>
</dbReference>
<keyword evidence="10" id="KW-1185">Reference proteome</keyword>
<dbReference type="InterPro" id="IPR034058">
    <property type="entry name" value="TagA/B/C/D_pept_dom"/>
</dbReference>
<dbReference type="CDD" id="cd04842">
    <property type="entry name" value="Peptidases_S8_Kp43_protease"/>
    <property type="match status" value="1"/>
</dbReference>
<evidence type="ECO:0000259" key="7">
    <source>
        <dbReference type="Pfam" id="PF00082"/>
    </source>
</evidence>
<gene>
    <name evidence="9" type="ORF">FNJ87_06105</name>
</gene>
<dbReference type="PROSITE" id="PS51892">
    <property type="entry name" value="SUBTILASE"/>
    <property type="match status" value="1"/>
</dbReference>
<dbReference type="InterPro" id="IPR000209">
    <property type="entry name" value="Peptidase_S8/S53_dom"/>
</dbReference>
<dbReference type="SUPFAM" id="SSF52743">
    <property type="entry name" value="Subtilisin-like"/>
    <property type="match status" value="1"/>
</dbReference>
<feature type="domain" description="Secretion system C-terminal sorting" evidence="8">
    <location>
        <begin position="563"/>
        <end position="639"/>
    </location>
</feature>
<dbReference type="InterPro" id="IPR015500">
    <property type="entry name" value="Peptidase_S8_subtilisin-rel"/>
</dbReference>
<keyword evidence="2 6" id="KW-0732">Signal</keyword>
<evidence type="ECO:0000256" key="2">
    <source>
        <dbReference type="ARBA" id="ARBA00022729"/>
    </source>
</evidence>
<dbReference type="InterPro" id="IPR036852">
    <property type="entry name" value="Peptidase_S8/S53_dom_sf"/>
</dbReference>
<dbReference type="PANTHER" id="PTHR43399">
    <property type="entry name" value="SUBTILISIN-RELATED"/>
    <property type="match status" value="1"/>
</dbReference>
<protein>
    <submittedName>
        <fullName evidence="9">S8 family serine peptidase</fullName>
    </submittedName>
</protein>
<dbReference type="NCBIfam" id="TIGR04183">
    <property type="entry name" value="Por_Secre_tail"/>
    <property type="match status" value="1"/>
</dbReference>
<sequence length="640" mass="68664">MKKTTLILGLALLSSGLSFGQTAEERAQITKDYNQAKLEELRIEFQQEYEIRIERATRLAQENGWPLRKKFEDGSSGALYDVIDNEPIYMSTDNRIAGLMQGANELWNGGSLGINIEGQNMEVGVWDGARVLQTHEALIGRVVAGEAPVSSGDPDDDDHATHVTGTIVANGPDNNAIGIAPQATAKFYNFSNDTSEMTSEASNGMLISNHSYGIPAANVNRVFLGRYGTEAAAVDNITFNAPYYLPVLSAGNSRNTGINTMDNGYDLLTGDKLSKNALIVGAAVGNPNYTGPISVPMSSFSSWGPADDGRVKPDITTKGVNMYSSYYNLGNSGYATISGTSMSAPAVSGGLILLQQYYNSLNSQYMKSATVKGLALHTVKEAGSADGPDYQFGWGLLDTEAAALAIQDDGNTSSIEELSLANSATYTKSTFSVTGGNKLTISISWTDFRSLQPFPNSDISTEDPTRPAITNDLDLVVTDGSGNTYYPWSLDPASPAAAATNIAPNNVDNYEKIEIDNASGTYTITVTHKGNLFFAPQAFSLIITGADPATFSNKEDQLDNFSIFPNPATDHFTVAFNNQLSGDKINVDIYDVLGQEVMSRSFDNNGIFEQRISTADLNSGIYLVRVGNGITASTRKLIVR</sequence>
<reference evidence="9 10" key="1">
    <citation type="submission" date="2020-11" db="EMBL/GenBank/DDBJ databases">
        <title>P. mediterranea TC4 genome.</title>
        <authorList>
            <person name="Molmeret M."/>
        </authorList>
    </citation>
    <scope>NUCLEOTIDE SEQUENCE [LARGE SCALE GENOMIC DNA]</scope>
    <source>
        <strain evidence="9 10">TC4</strain>
    </source>
</reference>
<keyword evidence="4" id="KW-0720">Serine protease</keyword>
<dbReference type="InterPro" id="IPR008979">
    <property type="entry name" value="Galactose-bd-like_sf"/>
</dbReference>
<dbReference type="PRINTS" id="PR00723">
    <property type="entry name" value="SUBTILISIN"/>
</dbReference>
<keyword evidence="3" id="KW-0378">Hydrolase</keyword>
<dbReference type="Gene3D" id="2.60.120.380">
    <property type="match status" value="1"/>
</dbReference>
<evidence type="ECO:0000256" key="4">
    <source>
        <dbReference type="ARBA" id="ARBA00022825"/>
    </source>
</evidence>
<dbReference type="InterPro" id="IPR023828">
    <property type="entry name" value="Peptidase_S8_Ser-AS"/>
</dbReference>
<feature type="domain" description="Peptidase S8/S53" evidence="7">
    <location>
        <begin position="153"/>
        <end position="395"/>
    </location>
</feature>
<keyword evidence="1" id="KW-0645">Protease</keyword>
<evidence type="ECO:0000256" key="1">
    <source>
        <dbReference type="ARBA" id="ARBA00022670"/>
    </source>
</evidence>
<evidence type="ECO:0000256" key="5">
    <source>
        <dbReference type="PROSITE-ProRule" id="PRU01240"/>
    </source>
</evidence>
<evidence type="ECO:0000313" key="10">
    <source>
        <dbReference type="Proteomes" id="UP001194729"/>
    </source>
</evidence>
<proteinExistence type="inferred from homology"/>
<dbReference type="EMBL" id="JADKYU010000312">
    <property type="protein sequence ID" value="MBF4983925.1"/>
    <property type="molecule type" value="Genomic_DNA"/>
</dbReference>
<comment type="caution">
    <text evidence="9">The sequence shown here is derived from an EMBL/GenBank/DDBJ whole genome shotgun (WGS) entry which is preliminary data.</text>
</comment>
<dbReference type="Pfam" id="PF00082">
    <property type="entry name" value="Peptidase_S8"/>
    <property type="match status" value="1"/>
</dbReference>
<feature type="signal peptide" evidence="6">
    <location>
        <begin position="1"/>
        <end position="23"/>
    </location>
</feature>
<dbReference type="InterPro" id="IPR051048">
    <property type="entry name" value="Peptidase_S8/S53_subtilisin"/>
</dbReference>
<comment type="similarity">
    <text evidence="5">Belongs to the peptidase S8 family.</text>
</comment>
<comment type="caution">
    <text evidence="5">Lacks conserved residue(s) required for the propagation of feature annotation.</text>
</comment>
<dbReference type="InterPro" id="IPR026444">
    <property type="entry name" value="Secre_tail"/>
</dbReference>
<dbReference type="Gene3D" id="3.40.50.200">
    <property type="entry name" value="Peptidase S8/S53 domain"/>
    <property type="match status" value="1"/>
</dbReference>
<evidence type="ECO:0000313" key="9">
    <source>
        <dbReference type="EMBL" id="MBF4983925.1"/>
    </source>
</evidence>
<evidence type="ECO:0000256" key="3">
    <source>
        <dbReference type="ARBA" id="ARBA00022801"/>
    </source>
</evidence>
<name>A0ABS0A3I5_9FLAO</name>